<dbReference type="RefSeq" id="WP_138002259.1">
    <property type="nucleotide sequence ID" value="NZ_QGQD01000038.1"/>
</dbReference>
<sequence>MLNTMKRNGVPLVYATFVCGIILTLYIQNILVWSIAVLIFQAVLFCFFYIIEEDNTRRGTLYYCLGLASVFIIVWVCCMAAGKSVNEFKDIIFGGVYTTNIFLQAGIMVFICFVIGSLVYYCSNVIQNSLLNFLIVIMPMLLFLKTGRIFSSVYIITLCFMYFMTILHCRQMREESNYTYIITKEYKWYAFLLLGILILPASLMPKGYLAPFGEEFRNLVMFQMDVNSNANLGHLNKQSGNSSGNEDLDEQILLYVYADEPLYLERQFYTFYNWDKHSWEMKESDSFEGLDIQQNPFNMEELYTKIDEILLNKKELKQSFPGVQPELSKAINSIEKTVYLEPLMNFTMLPHPPYSYAGKLEMELQQPVLWDANKMMAVNGSTSYPYTVKYMKNELTDPDKILNFLSELNEDAYNRLIKVFDDEYVDYYEAFSFAYSDHIKRQFDYYPDYLKEKALEITSTAKTDYDKAKALEKYFHEGDYIYDAAYVPPDYGPEYFMENSKRGACTQYATSMALMAQTLGLNVRYMEGFKVSEYDEKKGAYVVRTKNSHAFVEIFIKGLGWMVFEPTVSLSQEYEDKPADTVTKWWENITFQNILVIIAFVSIGLSLLMIIRTLGSELWFRFHILFCTNEQSVKMVYHRLWKIILKKMKKKTILGSNDLIQSVQRGYGYDCTVIGQIFDRSTYGKTLVSGKEKREVIQCYRHLYRLIKKKKNPDFA</sequence>
<proteinExistence type="predicted"/>
<keyword evidence="1" id="KW-0812">Transmembrane</keyword>
<dbReference type="InterPro" id="IPR002931">
    <property type="entry name" value="Transglutaminase-like"/>
</dbReference>
<dbReference type="InterPro" id="IPR038765">
    <property type="entry name" value="Papain-like_cys_pep_sf"/>
</dbReference>
<dbReference type="PANTHER" id="PTHR42736:SF1">
    <property type="entry name" value="PROTEIN-GLUTAMINE GAMMA-GLUTAMYLTRANSFERASE"/>
    <property type="match status" value="1"/>
</dbReference>
<keyword evidence="1" id="KW-1133">Transmembrane helix</keyword>
<comment type="caution">
    <text evidence="3">The sequence shown here is derived from an EMBL/GenBank/DDBJ whole genome shotgun (WGS) entry which is preliminary data.</text>
</comment>
<feature type="transmembrane region" description="Helical" evidence="1">
    <location>
        <begin position="129"/>
        <end position="144"/>
    </location>
</feature>
<dbReference type="Gene3D" id="3.10.620.30">
    <property type="match status" value="1"/>
</dbReference>
<dbReference type="SMART" id="SM00460">
    <property type="entry name" value="TGc"/>
    <property type="match status" value="1"/>
</dbReference>
<feature type="transmembrane region" description="Helical" evidence="1">
    <location>
        <begin position="150"/>
        <end position="167"/>
    </location>
</feature>
<feature type="transmembrane region" description="Helical" evidence="1">
    <location>
        <begin position="60"/>
        <end position="82"/>
    </location>
</feature>
<feature type="domain" description="Transglutaminase-like" evidence="2">
    <location>
        <begin position="497"/>
        <end position="568"/>
    </location>
</feature>
<organism evidence="3 4">
    <name type="scientific">Robinsoniella peoriensis</name>
    <dbReference type="NCBI Taxonomy" id="180332"/>
    <lineage>
        <taxon>Bacteria</taxon>
        <taxon>Bacillati</taxon>
        <taxon>Bacillota</taxon>
        <taxon>Clostridia</taxon>
        <taxon>Lachnospirales</taxon>
        <taxon>Lachnospiraceae</taxon>
        <taxon>Robinsoniella</taxon>
    </lineage>
</organism>
<dbReference type="AlphaFoldDB" id="A0A4U8Q8Z0"/>
<dbReference type="Pfam" id="PF01841">
    <property type="entry name" value="Transglut_core"/>
    <property type="match status" value="1"/>
</dbReference>
<keyword evidence="4" id="KW-1185">Reference proteome</keyword>
<dbReference type="EMBL" id="QGQD01000038">
    <property type="protein sequence ID" value="TLD01452.1"/>
    <property type="molecule type" value="Genomic_DNA"/>
</dbReference>
<evidence type="ECO:0000313" key="4">
    <source>
        <dbReference type="Proteomes" id="UP000306509"/>
    </source>
</evidence>
<gene>
    <name evidence="3" type="ORF">DSM106044_01672</name>
</gene>
<feature type="transmembrane region" description="Helical" evidence="1">
    <location>
        <begin position="33"/>
        <end position="51"/>
    </location>
</feature>
<name>A0A4U8Q8Z0_9FIRM</name>
<dbReference type="STRING" id="180332.GCA_000797495_03379"/>
<dbReference type="SUPFAM" id="SSF54001">
    <property type="entry name" value="Cysteine proteinases"/>
    <property type="match status" value="1"/>
</dbReference>
<keyword evidence="1" id="KW-0472">Membrane</keyword>
<evidence type="ECO:0000313" key="3">
    <source>
        <dbReference type="EMBL" id="TLD01452.1"/>
    </source>
</evidence>
<reference evidence="3 4" key="1">
    <citation type="journal article" date="2019" name="Anaerobe">
        <title>Detection of Robinsoniella peoriensis in multiple bone samples of a trauma patient.</title>
        <authorList>
            <person name="Schrottner P."/>
            <person name="Hartwich K."/>
            <person name="Bunk B."/>
            <person name="Schober I."/>
            <person name="Helbig S."/>
            <person name="Rudolph W.W."/>
            <person name="Gunzer F."/>
        </authorList>
    </citation>
    <scope>NUCLEOTIDE SEQUENCE [LARGE SCALE GENOMIC DNA]</scope>
    <source>
        <strain evidence="3 4">DSM 106044</strain>
    </source>
</reference>
<feature type="transmembrane region" description="Helical" evidence="1">
    <location>
        <begin position="9"/>
        <end position="27"/>
    </location>
</feature>
<feature type="transmembrane region" description="Helical" evidence="1">
    <location>
        <begin position="591"/>
        <end position="611"/>
    </location>
</feature>
<dbReference type="PANTHER" id="PTHR42736">
    <property type="entry name" value="PROTEIN-GLUTAMINE GAMMA-GLUTAMYLTRANSFERASE"/>
    <property type="match status" value="1"/>
</dbReference>
<dbReference type="InterPro" id="IPR052901">
    <property type="entry name" value="Bact_TGase-like"/>
</dbReference>
<feature type="transmembrane region" description="Helical" evidence="1">
    <location>
        <begin position="188"/>
        <end position="209"/>
    </location>
</feature>
<dbReference type="Proteomes" id="UP000306509">
    <property type="component" value="Unassembled WGS sequence"/>
</dbReference>
<feature type="transmembrane region" description="Helical" evidence="1">
    <location>
        <begin position="102"/>
        <end position="122"/>
    </location>
</feature>
<accession>A0A4U8Q8Z0</accession>
<evidence type="ECO:0000256" key="1">
    <source>
        <dbReference type="SAM" id="Phobius"/>
    </source>
</evidence>
<evidence type="ECO:0000259" key="2">
    <source>
        <dbReference type="SMART" id="SM00460"/>
    </source>
</evidence>
<protein>
    <recommendedName>
        <fullName evidence="2">Transglutaminase-like domain-containing protein</fullName>
    </recommendedName>
</protein>